<dbReference type="InterPro" id="IPR036928">
    <property type="entry name" value="AS_sf"/>
</dbReference>
<gene>
    <name evidence="3" type="ORF">M4486_07435</name>
</gene>
<dbReference type="EMBL" id="CP097218">
    <property type="protein sequence ID" value="UQN31103.1"/>
    <property type="molecule type" value="Genomic_DNA"/>
</dbReference>
<proteinExistence type="inferred from homology"/>
<evidence type="ECO:0000256" key="1">
    <source>
        <dbReference type="ARBA" id="ARBA00009199"/>
    </source>
</evidence>
<dbReference type="PANTHER" id="PTHR11895">
    <property type="entry name" value="TRANSAMIDASE"/>
    <property type="match status" value="1"/>
</dbReference>
<dbReference type="Pfam" id="PF01425">
    <property type="entry name" value="Amidase"/>
    <property type="match status" value="1"/>
</dbReference>
<dbReference type="RefSeq" id="WP_249480516.1">
    <property type="nucleotide sequence ID" value="NZ_CP097218.1"/>
</dbReference>
<comment type="similarity">
    <text evidence="1">Belongs to the amidase family.</text>
</comment>
<evidence type="ECO:0000259" key="2">
    <source>
        <dbReference type="Pfam" id="PF01425"/>
    </source>
</evidence>
<sequence>MTMPAADPLRLDTLALARALRVGEVDVREHTERVLAQARSVGPRVGAFAHLLEERSRTQAETAARELAAAHRGSAREELARSRPLLGVPLPIKDLTRIQGEPFEAGSSVLVGTRADVTDGVAQDVLDAGTVTIGKTTTPEFGLPCYTEPATTAPARTPWDTRRTAGGSSGGAAAAVASGIVPIAQGSDGGGSIRIPAACCGIVGIKPSRGLVSPGPHGAEGPGLVTDGILARTVRDAALGLDLIARVRPGDAWGRRAPRGGYLAPLEQAAGGLPGAGGSGTGLRIGVLTEPLAIATDVHPAALRAVERASTLLRALGHEVTAVPAPFDTTRWRTFMPLWTVGAAALDLPPEAEALLLPLTRWLRERGREYDGRAVTGALAGMQLLAREVGEAFDGLDVVITPSLAAPPAFPAELQLEDPEADFDAQCAFTPWTSTWNMTGRAAMSVPLHREEIDGVELPFGVQLGAVRGGDEELLLALAAQLEQADPWPLVREVDVP</sequence>
<organism evidence="3 4">
    <name type="scientific">Brachybacterium kimchii</name>
    <dbReference type="NCBI Taxonomy" id="2942909"/>
    <lineage>
        <taxon>Bacteria</taxon>
        <taxon>Bacillati</taxon>
        <taxon>Actinomycetota</taxon>
        <taxon>Actinomycetes</taxon>
        <taxon>Micrococcales</taxon>
        <taxon>Dermabacteraceae</taxon>
        <taxon>Brachybacterium</taxon>
    </lineage>
</organism>
<evidence type="ECO:0000313" key="4">
    <source>
        <dbReference type="Proteomes" id="UP001055868"/>
    </source>
</evidence>
<reference evidence="3" key="1">
    <citation type="submission" date="2022-05" db="EMBL/GenBank/DDBJ databases">
        <title>Genomic analysis of Brachybacterium sp. CBA3104.</title>
        <authorList>
            <person name="Roh S.W."/>
            <person name="Kim Y.B."/>
            <person name="Kim Y."/>
        </authorList>
    </citation>
    <scope>NUCLEOTIDE SEQUENCE</scope>
    <source>
        <strain evidence="3">CBA3104</strain>
    </source>
</reference>
<dbReference type="InterPro" id="IPR023631">
    <property type="entry name" value="Amidase_dom"/>
</dbReference>
<dbReference type="SUPFAM" id="SSF75304">
    <property type="entry name" value="Amidase signature (AS) enzymes"/>
    <property type="match status" value="1"/>
</dbReference>
<dbReference type="InterPro" id="IPR020556">
    <property type="entry name" value="Amidase_CS"/>
</dbReference>
<accession>A0ABY4NC73</accession>
<protein>
    <submittedName>
        <fullName evidence="3">Amidase</fullName>
    </submittedName>
</protein>
<evidence type="ECO:0000313" key="3">
    <source>
        <dbReference type="EMBL" id="UQN31103.1"/>
    </source>
</evidence>
<dbReference type="PANTHER" id="PTHR11895:SF7">
    <property type="entry name" value="GLUTAMYL-TRNA(GLN) AMIDOTRANSFERASE SUBUNIT A, MITOCHONDRIAL"/>
    <property type="match status" value="1"/>
</dbReference>
<dbReference type="InterPro" id="IPR000120">
    <property type="entry name" value="Amidase"/>
</dbReference>
<name>A0ABY4NC73_9MICO</name>
<dbReference type="Gene3D" id="3.90.1300.10">
    <property type="entry name" value="Amidase signature (AS) domain"/>
    <property type="match status" value="1"/>
</dbReference>
<keyword evidence="4" id="KW-1185">Reference proteome</keyword>
<dbReference type="Proteomes" id="UP001055868">
    <property type="component" value="Chromosome"/>
</dbReference>
<feature type="domain" description="Amidase" evidence="2">
    <location>
        <begin position="30"/>
        <end position="475"/>
    </location>
</feature>
<dbReference type="PROSITE" id="PS00571">
    <property type="entry name" value="AMIDASES"/>
    <property type="match status" value="1"/>
</dbReference>